<dbReference type="Proteomes" id="UP000805193">
    <property type="component" value="Unassembled WGS sequence"/>
</dbReference>
<evidence type="ECO:0000313" key="2">
    <source>
        <dbReference type="Proteomes" id="UP000805193"/>
    </source>
</evidence>
<accession>A0AC60NZP3</accession>
<evidence type="ECO:0000313" key="1">
    <source>
        <dbReference type="EMBL" id="KAG0412633.1"/>
    </source>
</evidence>
<organism evidence="1 2">
    <name type="scientific">Ixodes persulcatus</name>
    <name type="common">Taiga tick</name>
    <dbReference type="NCBI Taxonomy" id="34615"/>
    <lineage>
        <taxon>Eukaryota</taxon>
        <taxon>Metazoa</taxon>
        <taxon>Ecdysozoa</taxon>
        <taxon>Arthropoda</taxon>
        <taxon>Chelicerata</taxon>
        <taxon>Arachnida</taxon>
        <taxon>Acari</taxon>
        <taxon>Parasitiformes</taxon>
        <taxon>Ixodida</taxon>
        <taxon>Ixodoidea</taxon>
        <taxon>Ixodidae</taxon>
        <taxon>Ixodinae</taxon>
        <taxon>Ixodes</taxon>
    </lineage>
</organism>
<gene>
    <name evidence="1" type="ORF">HPB47_010225</name>
</gene>
<keyword evidence="2" id="KW-1185">Reference proteome</keyword>
<protein>
    <submittedName>
        <fullName evidence="1">Uncharacterized protein</fullName>
    </submittedName>
</protein>
<sequence>MLPMPRGKQQLSSMVHHRPIRARPSPYPAVPPTTSAPPALQPPESRVTYVLSPSVPGVLLVPATAFKLDQHGQWTLGQGVIQLFQSPAVLVPSPKPLPVVVSNAKPGPLSIQKTDVSVPAAVTQPSAPSSTAMKSALAQVVPGPTAPTVSAVSAPTSPWPSLKTHLQQTALKGQLEQRKPYAAEDSETDDGKMLALARYRKNHLLMKMVLSASVVRPSEGGRTQQLTSKIKVFERRLKDLEDEAKSMEDCFDQKVKGIRAAASLFQYKLNRFQQLAALINRREFQQAVLEAEMENLQGFTSRVPVTLQRLRKRRPAPRMAQDSLKMISSSVSLGLGRSPLSLNQQVAGGSRSSVLLHHIDFESCDNGGAKHTSEALRAKYAPLSPAPVHNGTLSKSAAIALHKIGGKPTTTLNGTAITNGATCNGSSSSDEGIPEPRVRLHSPEAVWLDWREVRKIGAGLVNLGNTCFMNTVIQCLTYCPPLANYLLHQDNHCAKCKTINFCMMCELQKHMRRALDKPGDAIKPIYIYQRLKAIAKHFQFGQQEDAHEFLRYVVDNLWKAALANHDGGPKLDPASKETTVVNEIFGGYHRSQVICMRCKKTSNTYDHFMDLILDIKNASSLEKALEKFVEPELLQNDNAYKCPRCNVKVEAQKRFTVHRPPNVATFQFKRFDSNRMFGGKITKHVSYPERLEMRPFMSDKQGGAVTYRLNAVLVHLGASCNSGHYFCFVRNSNGIWYLMDDSRVHQVSLGQVLNQQAYVLFYVRTSPPKGSPSVKKSSSAAAIAVRNVPEPVRNGHVSAAAVATVAEMGETTTAQRLRQPPPKSPSSPAAMTAAGTPSVNGHPPSSPATPLPSNRAKVAFGISRPAAVTSATRTESLSSPAPSPSVSKAVTPRPTPVPSTPSGSTTTTEASLVPYAGDSSDSDSDERVPPSSAEKSRVGGKGSGESTSSRGVAKGASSSSSLHVSGMMSPSLASESSTTSVNSTTDWNVTDREDVQADATSMVPQARKPVPEAFPGWTVKPDASSSAVVDVVVHAEEGEAVQETEETRLQPFRGEAGVIGAARAGGSGDARRDAGAVRGAVGSGAGVAPQPVPVAGAAVQAVPLAPGRESGGRVSAVDTDDSSDSHEWVERTKETLAAERAGRLSAPAALGGSVPVHRWDDRPDRSGVASSPQRPPWNGNNKRPDVVSYLQDAGSRQYGLAVNGWSNRSNPGYNEYNGERGTGDYARDKRKYYDDYDSYDDEYDKGKKRKNGGFGPQPFQRQYRGNPFQDAQNFRNQQGRFQPQFDRFQKTGGPPFYQRHHERRHTDYGRGPRRKHHFYGRTR</sequence>
<dbReference type="EMBL" id="JABSTQ010011333">
    <property type="protein sequence ID" value="KAG0412633.1"/>
    <property type="molecule type" value="Genomic_DNA"/>
</dbReference>
<reference evidence="1 2" key="1">
    <citation type="journal article" date="2020" name="Cell">
        <title>Large-Scale Comparative Analyses of Tick Genomes Elucidate Their Genetic Diversity and Vector Capacities.</title>
        <authorList>
            <consortium name="Tick Genome and Microbiome Consortium (TIGMIC)"/>
            <person name="Jia N."/>
            <person name="Wang J."/>
            <person name="Shi W."/>
            <person name="Du L."/>
            <person name="Sun Y."/>
            <person name="Zhan W."/>
            <person name="Jiang J.F."/>
            <person name="Wang Q."/>
            <person name="Zhang B."/>
            <person name="Ji P."/>
            <person name="Bell-Sakyi L."/>
            <person name="Cui X.M."/>
            <person name="Yuan T.T."/>
            <person name="Jiang B.G."/>
            <person name="Yang W.F."/>
            <person name="Lam T.T."/>
            <person name="Chang Q.C."/>
            <person name="Ding S.J."/>
            <person name="Wang X.J."/>
            <person name="Zhu J.G."/>
            <person name="Ruan X.D."/>
            <person name="Zhao L."/>
            <person name="Wei J.T."/>
            <person name="Ye R.Z."/>
            <person name="Que T.C."/>
            <person name="Du C.H."/>
            <person name="Zhou Y.H."/>
            <person name="Cheng J.X."/>
            <person name="Dai P.F."/>
            <person name="Guo W.B."/>
            <person name="Han X.H."/>
            <person name="Huang E.J."/>
            <person name="Li L.F."/>
            <person name="Wei W."/>
            <person name="Gao Y.C."/>
            <person name="Liu J.Z."/>
            <person name="Shao H.Z."/>
            <person name="Wang X."/>
            <person name="Wang C.C."/>
            <person name="Yang T.C."/>
            <person name="Huo Q.B."/>
            <person name="Li W."/>
            <person name="Chen H.Y."/>
            <person name="Chen S.E."/>
            <person name="Zhou L.G."/>
            <person name="Ni X.B."/>
            <person name="Tian J.H."/>
            <person name="Sheng Y."/>
            <person name="Liu T."/>
            <person name="Pan Y.S."/>
            <person name="Xia L.Y."/>
            <person name="Li J."/>
            <person name="Zhao F."/>
            <person name="Cao W.C."/>
        </authorList>
    </citation>
    <scope>NUCLEOTIDE SEQUENCE [LARGE SCALE GENOMIC DNA]</scope>
    <source>
        <strain evidence="1">Iper-2018</strain>
    </source>
</reference>
<comment type="caution">
    <text evidence="1">The sequence shown here is derived from an EMBL/GenBank/DDBJ whole genome shotgun (WGS) entry which is preliminary data.</text>
</comment>
<name>A0AC60NZP3_IXOPE</name>
<proteinExistence type="predicted"/>